<dbReference type="Proteomes" id="UP000297998">
    <property type="component" value="Unassembled WGS sequence"/>
</dbReference>
<keyword evidence="2" id="KW-0564">Palmitate</keyword>
<comment type="similarity">
    <text evidence="1 2">Belongs to the outer membrane factor (OMF) (TC 1.B.17) family.</text>
</comment>
<keyword evidence="2" id="KW-0472">Membrane</keyword>
<evidence type="ECO:0000313" key="3">
    <source>
        <dbReference type="EMBL" id="TGN21673.1"/>
    </source>
</evidence>
<keyword evidence="2" id="KW-0812">Transmembrane</keyword>
<dbReference type="Gene3D" id="1.20.1600.10">
    <property type="entry name" value="Outer membrane efflux proteins (OEP)"/>
    <property type="match status" value="1"/>
</dbReference>
<reference evidence="3 4" key="1">
    <citation type="submission" date="2019-03" db="EMBL/GenBank/DDBJ databases">
        <title>Empedobacter tilapiae sp. nov., isolated from an intestine of Nile tilapia Oreochromis niloticus.</title>
        <authorList>
            <person name="Kim Y.-O."/>
            <person name="Yoon J.-H."/>
        </authorList>
    </citation>
    <scope>NUCLEOTIDE SEQUENCE [LARGE SCALE GENOMIC DNA]</scope>
    <source>
        <strain evidence="3 4">MRS2</strain>
    </source>
</reference>
<dbReference type="InterPro" id="IPR003423">
    <property type="entry name" value="OMP_efflux"/>
</dbReference>
<dbReference type="GO" id="GO:0005886">
    <property type="term" value="C:plasma membrane"/>
    <property type="evidence" value="ECO:0007669"/>
    <property type="project" value="UniProtKB-SubCell"/>
</dbReference>
<organism evidence="3 4">
    <name type="scientific">Empedobacter tilapiae</name>
    <dbReference type="NCBI Taxonomy" id="2491114"/>
    <lineage>
        <taxon>Bacteria</taxon>
        <taxon>Pseudomonadati</taxon>
        <taxon>Bacteroidota</taxon>
        <taxon>Flavobacteriia</taxon>
        <taxon>Flavobacteriales</taxon>
        <taxon>Weeksellaceae</taxon>
        <taxon>Empedobacter</taxon>
    </lineage>
</organism>
<dbReference type="Gene3D" id="2.20.200.10">
    <property type="entry name" value="Outer membrane efflux proteins (OEP)"/>
    <property type="match status" value="1"/>
</dbReference>
<protein>
    <submittedName>
        <fullName evidence="3">Efflux transporter outer membrane subunit</fullName>
    </submittedName>
</protein>
<comment type="caution">
    <text evidence="3">The sequence shown here is derived from an EMBL/GenBank/DDBJ whole genome shotgun (WGS) entry which is preliminary data.</text>
</comment>
<dbReference type="Pfam" id="PF02321">
    <property type="entry name" value="OEP"/>
    <property type="match status" value="2"/>
</dbReference>
<evidence type="ECO:0000313" key="4">
    <source>
        <dbReference type="Proteomes" id="UP000297998"/>
    </source>
</evidence>
<proteinExistence type="inferred from homology"/>
<dbReference type="InterPro" id="IPR010131">
    <property type="entry name" value="MdtP/NodT-like"/>
</dbReference>
<dbReference type="GO" id="GO:0015562">
    <property type="term" value="F:efflux transmembrane transporter activity"/>
    <property type="evidence" value="ECO:0007669"/>
    <property type="project" value="InterPro"/>
</dbReference>
<keyword evidence="2" id="KW-0449">Lipoprotein</keyword>
<accession>A0A4Z1ASL7</accession>
<dbReference type="RefSeq" id="WP_135837003.1">
    <property type="nucleotide sequence ID" value="NZ_SRPE01000018.1"/>
</dbReference>
<name>A0A4Z1ASL7_9FLAO</name>
<comment type="subcellular location">
    <subcellularLocation>
        <location evidence="2">Cell membrane</location>
        <topology evidence="2">Lipid-anchor</topology>
    </subcellularLocation>
</comment>
<evidence type="ECO:0000256" key="2">
    <source>
        <dbReference type="RuleBase" id="RU362097"/>
    </source>
</evidence>
<dbReference type="NCBIfam" id="TIGR01845">
    <property type="entry name" value="outer_NodT"/>
    <property type="match status" value="1"/>
</dbReference>
<evidence type="ECO:0000256" key="1">
    <source>
        <dbReference type="ARBA" id="ARBA00007613"/>
    </source>
</evidence>
<keyword evidence="2" id="KW-1134">Transmembrane beta strand</keyword>
<dbReference type="PANTHER" id="PTHR30203">
    <property type="entry name" value="OUTER MEMBRANE CATION EFFLUX PROTEIN"/>
    <property type="match status" value="1"/>
</dbReference>
<keyword evidence="4" id="KW-1185">Reference proteome</keyword>
<dbReference type="PROSITE" id="PS51257">
    <property type="entry name" value="PROKAR_LIPOPROTEIN"/>
    <property type="match status" value="1"/>
</dbReference>
<dbReference type="AlphaFoldDB" id="A0A4Z1ASL7"/>
<dbReference type="SUPFAM" id="SSF56954">
    <property type="entry name" value="Outer membrane efflux proteins (OEP)"/>
    <property type="match status" value="1"/>
</dbReference>
<gene>
    <name evidence="3" type="ORF">E4J94_17140</name>
</gene>
<dbReference type="OrthoDB" id="9770517at2"/>
<dbReference type="PANTHER" id="PTHR30203:SF33">
    <property type="entry name" value="BLR4455 PROTEIN"/>
    <property type="match status" value="1"/>
</dbReference>
<sequence length="467" mass="51889">MKKITIKNIGIGLILVLLVQSCKVTQDYARPDLNLPTEYTDNPITNNGNVEEIATYQNFFKDDKLISLIDKVIINNLDLKIAAEHILATEALLKSVKLNYLPDVNLQVSAGVQQLSKNSMMGSFSSTKLSEEYNFAPSVSWDIDFWGKLEKQREEALANYLSQAENRRALRVQLIAQTAQAYYNLLSLDEQLRITQEVYKSMKETLDMLHVQYSVGDVSSLAIKQSEAQLAETAALIPEIKTSIKAQENALQTLAGSYPDVVERVNSFTNASFLSSLEAGVPTDILQNRPDVKQQELLLQAANARVGITKADFYPSLKITGQGGLNAIKTSNWFSIPASLFGTVAAGLTQPIFSKRTIKSTYEQALHQREASVHEFRKSVLTAVEEVSTSLNNINGIKEQIIEVNKRKSAMNKAIADAQMLYKYGEANYLEVLTVQQAYFQTELAHTSAIQKQINAYIALYKSLGGN</sequence>
<dbReference type="EMBL" id="SRPE01000018">
    <property type="protein sequence ID" value="TGN21673.1"/>
    <property type="molecule type" value="Genomic_DNA"/>
</dbReference>